<organism evidence="2 3">
    <name type="scientific">Neisseria subflava</name>
    <dbReference type="NCBI Taxonomy" id="28449"/>
    <lineage>
        <taxon>Bacteria</taxon>
        <taxon>Pseudomonadati</taxon>
        <taxon>Pseudomonadota</taxon>
        <taxon>Betaproteobacteria</taxon>
        <taxon>Neisseriales</taxon>
        <taxon>Neisseriaceae</taxon>
        <taxon>Neisseria</taxon>
    </lineage>
</organism>
<dbReference type="Proteomes" id="UP001057336">
    <property type="component" value="Chromosome"/>
</dbReference>
<sequence length="186" mass="20807">MPDAESGIFFEIVMNKNKIIVLLIALVAVFAYNKMQNKQPVQSQNQQKIEAVQKQNNAGKKNADTAQQQIGSGKESAEAVLKQAFENEQSDIQVEGEGTVWKTLPDDNKGTRHQRFILKLSSGQTLLVAHNIDLADKIKGLKKGDKVAFYGEYEWSEQGGVIHWTHHDPAGRHEDGWLKHGGQVYQ</sequence>
<protein>
    <submittedName>
        <fullName evidence="2">DUF3465 domain-containing protein</fullName>
    </submittedName>
</protein>
<name>A0A9X9I5U5_NEISU</name>
<reference evidence="2" key="1">
    <citation type="submission" date="2021-04" db="EMBL/GenBank/DDBJ databases">
        <title>Characterizing Neisseria spp. as novel respiratory pathobionts in bronchiectasis.</title>
        <authorList>
            <person name="Li L."/>
            <person name="Mac Aogain M."/>
            <person name="Xu T."/>
            <person name="Jaggi T.K."/>
            <person name="Chan L.Y."/>
            <person name="Keir H.R."/>
            <person name="Dicker A.J."/>
            <person name="Qu J."/>
            <person name="Liu Y."/>
            <person name="Chen H.S."/>
            <person name="Koh M.S."/>
            <person name="Ong T.H."/>
            <person name="Lim A.Y.H."/>
            <person name="Abisheganaden J."/>
            <person name="Low T.B."/>
            <person name="Oliver B.G."/>
            <person name="Tan N.S."/>
            <person name="Fang M."/>
            <person name="Chalmers J.D."/>
            <person name="Chotirmall S.H."/>
        </authorList>
    </citation>
    <scope>NUCLEOTIDE SEQUENCE</scope>
    <source>
        <strain evidence="2">CG0073</strain>
    </source>
</reference>
<dbReference type="AlphaFoldDB" id="A0A9X9I5U5"/>
<dbReference type="EMBL" id="CP073118">
    <property type="protein sequence ID" value="UTG75706.1"/>
    <property type="molecule type" value="Genomic_DNA"/>
</dbReference>
<evidence type="ECO:0000256" key="1">
    <source>
        <dbReference type="SAM" id="MobiDB-lite"/>
    </source>
</evidence>
<dbReference type="InterPro" id="IPR021856">
    <property type="entry name" value="DUF3465"/>
</dbReference>
<feature type="compositionally biased region" description="Polar residues" evidence="1">
    <location>
        <begin position="54"/>
        <end position="71"/>
    </location>
</feature>
<proteinExistence type="predicted"/>
<dbReference type="Pfam" id="PF11948">
    <property type="entry name" value="DUF3465"/>
    <property type="match status" value="1"/>
</dbReference>
<dbReference type="RefSeq" id="WP_107769264.1">
    <property type="nucleotide sequence ID" value="NZ_CAUJRL010000030.1"/>
</dbReference>
<evidence type="ECO:0000313" key="2">
    <source>
        <dbReference type="EMBL" id="UTG75706.1"/>
    </source>
</evidence>
<accession>A0A9X9I5U5</accession>
<evidence type="ECO:0000313" key="3">
    <source>
        <dbReference type="Proteomes" id="UP001057336"/>
    </source>
</evidence>
<feature type="region of interest" description="Disordered" evidence="1">
    <location>
        <begin position="54"/>
        <end position="73"/>
    </location>
</feature>
<gene>
    <name evidence="2" type="ORF">KCG53_00645</name>
</gene>